<accession>A0A1S8X4J6</accession>
<proteinExistence type="predicted"/>
<dbReference type="EMBL" id="KV892060">
    <property type="protein sequence ID" value="OON21607.1"/>
    <property type="molecule type" value="Genomic_DNA"/>
</dbReference>
<gene>
    <name evidence="6" type="ORF">X801_02494</name>
</gene>
<feature type="compositionally biased region" description="Low complexity" evidence="4">
    <location>
        <begin position="520"/>
        <end position="550"/>
    </location>
</feature>
<keyword evidence="2 3" id="KW-0694">RNA-binding</keyword>
<evidence type="ECO:0000256" key="3">
    <source>
        <dbReference type="PROSITE-ProRule" id="PRU00176"/>
    </source>
</evidence>
<dbReference type="GO" id="GO:0006417">
    <property type="term" value="P:regulation of translation"/>
    <property type="evidence" value="ECO:0007669"/>
    <property type="project" value="TreeGrafter"/>
</dbReference>
<dbReference type="PROSITE" id="PS50102">
    <property type="entry name" value="RRM"/>
    <property type="match status" value="2"/>
</dbReference>
<dbReference type="Pfam" id="PF00076">
    <property type="entry name" value="RRM_1"/>
    <property type="match status" value="2"/>
</dbReference>
<dbReference type="Proteomes" id="UP000243686">
    <property type="component" value="Unassembled WGS sequence"/>
</dbReference>
<dbReference type="CDD" id="cd12325">
    <property type="entry name" value="RRM1_hnRNPA_hnRNPD_like"/>
    <property type="match status" value="1"/>
</dbReference>
<evidence type="ECO:0000313" key="7">
    <source>
        <dbReference type="Proteomes" id="UP000243686"/>
    </source>
</evidence>
<feature type="compositionally biased region" description="Polar residues" evidence="4">
    <location>
        <begin position="466"/>
        <end position="495"/>
    </location>
</feature>
<feature type="domain" description="RRM" evidence="5">
    <location>
        <begin position="97"/>
        <end position="174"/>
    </location>
</feature>
<dbReference type="InterPro" id="IPR000504">
    <property type="entry name" value="RRM_dom"/>
</dbReference>
<feature type="compositionally biased region" description="Polar residues" evidence="4">
    <location>
        <begin position="576"/>
        <end position="592"/>
    </location>
</feature>
<dbReference type="SMART" id="SM00360">
    <property type="entry name" value="RRM"/>
    <property type="match status" value="2"/>
</dbReference>
<evidence type="ECO:0000256" key="4">
    <source>
        <dbReference type="SAM" id="MobiDB-lite"/>
    </source>
</evidence>
<feature type="non-terminal residue" evidence="6">
    <location>
        <position position="690"/>
    </location>
</feature>
<keyword evidence="7" id="KW-1185">Reference proteome</keyword>
<evidence type="ECO:0000256" key="2">
    <source>
        <dbReference type="ARBA" id="ARBA00022884"/>
    </source>
</evidence>
<dbReference type="SUPFAM" id="SSF54928">
    <property type="entry name" value="RNA-binding domain, RBD"/>
    <property type="match status" value="2"/>
</dbReference>
<dbReference type="AlphaFoldDB" id="A0A1S8X4J6"/>
<feature type="region of interest" description="Disordered" evidence="4">
    <location>
        <begin position="454"/>
        <end position="603"/>
    </location>
</feature>
<organism evidence="6 7">
    <name type="scientific">Opisthorchis viverrini</name>
    <name type="common">Southeast Asian liver fluke</name>
    <dbReference type="NCBI Taxonomy" id="6198"/>
    <lineage>
        <taxon>Eukaryota</taxon>
        <taxon>Metazoa</taxon>
        <taxon>Spiralia</taxon>
        <taxon>Lophotrochozoa</taxon>
        <taxon>Platyhelminthes</taxon>
        <taxon>Trematoda</taxon>
        <taxon>Digenea</taxon>
        <taxon>Opisthorchiida</taxon>
        <taxon>Opisthorchiata</taxon>
        <taxon>Opisthorchiidae</taxon>
        <taxon>Opisthorchis</taxon>
    </lineage>
</organism>
<feature type="compositionally biased region" description="Polar residues" evidence="4">
    <location>
        <begin position="551"/>
        <end position="566"/>
    </location>
</feature>
<feature type="domain" description="RRM" evidence="5">
    <location>
        <begin position="10"/>
        <end position="92"/>
    </location>
</feature>
<dbReference type="InterPro" id="IPR035979">
    <property type="entry name" value="RBD_domain_sf"/>
</dbReference>
<evidence type="ECO:0000313" key="6">
    <source>
        <dbReference type="EMBL" id="OON21607.1"/>
    </source>
</evidence>
<dbReference type="PANTHER" id="PTHR48032:SF6">
    <property type="entry name" value="RNA-BINDING (RRM_RBD_RNP MOTIFS) FAMILY PROTEIN"/>
    <property type="match status" value="1"/>
</dbReference>
<protein>
    <recommendedName>
        <fullName evidence="5">RRM domain-containing protein</fullName>
    </recommendedName>
</protein>
<evidence type="ECO:0000256" key="1">
    <source>
        <dbReference type="ARBA" id="ARBA00022737"/>
    </source>
</evidence>
<dbReference type="PANTHER" id="PTHR48032">
    <property type="entry name" value="RNA-BINDING PROTEIN MUSASHI HOMOLOG RBP6"/>
    <property type="match status" value="1"/>
</dbReference>
<evidence type="ECO:0000259" key="5">
    <source>
        <dbReference type="PROSITE" id="PS50102"/>
    </source>
</evidence>
<dbReference type="Gene3D" id="3.30.70.330">
    <property type="match status" value="2"/>
</dbReference>
<reference evidence="6 7" key="1">
    <citation type="submission" date="2015-03" db="EMBL/GenBank/DDBJ databases">
        <title>Draft genome of the nematode, Opisthorchis viverrini.</title>
        <authorList>
            <person name="Mitreva M."/>
        </authorList>
    </citation>
    <scope>NUCLEOTIDE SEQUENCE [LARGE SCALE GENOMIC DNA]</scope>
    <source>
        <strain evidence="6">Khon Kaen</strain>
    </source>
</reference>
<dbReference type="InterPro" id="IPR012677">
    <property type="entry name" value="Nucleotide-bd_a/b_plait_sf"/>
</dbReference>
<name>A0A1S8X4J6_OPIVI</name>
<keyword evidence="1" id="KW-0677">Repeat</keyword>
<dbReference type="GO" id="GO:0003729">
    <property type="term" value="F:mRNA binding"/>
    <property type="evidence" value="ECO:0007669"/>
    <property type="project" value="TreeGrafter"/>
</dbReference>
<sequence length="690" mass="74699">MTDAEGNEIGKLFVGGLSQATNNGSLRLYFSRFGEVDDAVVMMDNKTGRSRGFGYVKYREPESVTLALEAKPHILDGKEVDAKQCNVNMKGRNRRSLKVFVGGIGLDQDAESIKNYFRQFGRVTDVNLMMDSNKQRHRGFAFVGFEDEAVVKKLISLHYVTMNNKQVEIKAMEPPNFGRKIGATACMAAAAVMAGATTAENGCTHAFEHAADAGGLIANGLTSLTAPGSCGSHSYSYLSTQQNLLGQQRTSPQTAYEHQSVGWTVHPTPQVAGTQPWHPSMAVLSQQVPVTNCATPTQLKSPGSCGTNTDNVQAIVHDSACSTKEHLVEQTQVAPAKASGDSLDGLIVVTERAPDFTVNEEANSATVYRCIKSQNNTTGRPEGQIADVSGWSLNGGVTSRTADPATWSNSGVVSATLPHWNEHTPSGIAAPPNVMLQPHPWSLPLELIDDATNYEVSSNGGGRTPQDGNCNTNRGTQAPVNSSSQRVTTTKTSTDPMKLDALTQPGLSTDYPRVTQRLPQYQQTSQHQSTSGQKQTEHSQSQQTNNQFQQATRSNARPAKLQQTLGDSVEARSKLTAGNGSALSSELSNARENNNRRDYMSRRRSTPMIDKFILVDVTEIARRNQIMGISSRQAVNTNTDLNKSDANPVKNQEIPSRAQLLDTYEPAAKEVNVGLCPVHSEEDGKIMDFV</sequence>